<name>A0A5J6MWA0_9PROT</name>
<evidence type="ECO:0000259" key="4">
    <source>
        <dbReference type="PROSITE" id="PS50043"/>
    </source>
</evidence>
<feature type="domain" description="HTH luxR-type" evidence="4">
    <location>
        <begin position="217"/>
        <end position="282"/>
    </location>
</feature>
<protein>
    <submittedName>
        <fullName evidence="5">LuxR family transcriptional regulator</fullName>
    </submittedName>
</protein>
<dbReference type="Gene3D" id="1.10.10.10">
    <property type="entry name" value="Winged helix-like DNA-binding domain superfamily/Winged helix DNA-binding domain"/>
    <property type="match status" value="1"/>
</dbReference>
<dbReference type="EMBL" id="CP042582">
    <property type="protein sequence ID" value="QEX21739.1"/>
    <property type="molecule type" value="Genomic_DNA"/>
</dbReference>
<dbReference type="InterPro" id="IPR000792">
    <property type="entry name" value="Tscrpt_reg_LuxR_C"/>
</dbReference>
<gene>
    <name evidence="5" type="ORF">FRZ61_16680</name>
</gene>
<dbReference type="Pfam" id="PF03472">
    <property type="entry name" value="Autoind_bind"/>
    <property type="match status" value="1"/>
</dbReference>
<dbReference type="PANTHER" id="PTHR44688:SF16">
    <property type="entry name" value="DNA-BINDING TRANSCRIPTIONAL ACTIVATOR DEVR_DOSR"/>
    <property type="match status" value="1"/>
</dbReference>
<dbReference type="PROSITE" id="PS00622">
    <property type="entry name" value="HTH_LUXR_1"/>
    <property type="match status" value="1"/>
</dbReference>
<proteinExistence type="predicted"/>
<keyword evidence="2" id="KW-0238">DNA-binding</keyword>
<keyword evidence="3" id="KW-0804">Transcription</keyword>
<dbReference type="AlphaFoldDB" id="A0A5J6MWA0"/>
<keyword evidence="1" id="KW-0805">Transcription regulation</keyword>
<dbReference type="Pfam" id="PF00196">
    <property type="entry name" value="GerE"/>
    <property type="match status" value="1"/>
</dbReference>
<dbReference type="CDD" id="cd06170">
    <property type="entry name" value="LuxR_C_like"/>
    <property type="match status" value="1"/>
</dbReference>
<dbReference type="Gene3D" id="3.30.450.80">
    <property type="entry name" value="Transcription factor LuxR-like, autoinducer-binding domain"/>
    <property type="match status" value="1"/>
</dbReference>
<dbReference type="InterPro" id="IPR005143">
    <property type="entry name" value="TF_LuxR_autoind-bd_dom"/>
</dbReference>
<dbReference type="InterPro" id="IPR016032">
    <property type="entry name" value="Sig_transdc_resp-reg_C-effctor"/>
</dbReference>
<sequence length="288" mass="32235">MTTAGGGPYCWRVKAPGSRWRRGAAKQRELRALRDVIDSFSERIGGAESLERCLDLLLEAVAPLGFSSIIYDYAPVPVAHDGRMIRPNLLNARNIPNDFTGLWCDQGYYRIDPVQQTCIESNLPFLWSFTGSNDHLLERPLTREHQPVIAYLKDTRLSCGATVPIHSRDGSLATVTAIRIDAEDGFERFARRELATFAYLAHFMHEAALRSFDEETRRCHAVSLSPREIECLRWAARGKTAEDIAEILDRAPATICLHLNNAQHKLGAQNRAQAIARAAHYRLLGAGL</sequence>
<dbReference type="Proteomes" id="UP000325797">
    <property type="component" value="Chromosome"/>
</dbReference>
<dbReference type="GO" id="GO:0006355">
    <property type="term" value="P:regulation of DNA-templated transcription"/>
    <property type="evidence" value="ECO:0007669"/>
    <property type="project" value="InterPro"/>
</dbReference>
<dbReference type="SMART" id="SM00421">
    <property type="entry name" value="HTH_LUXR"/>
    <property type="match status" value="1"/>
</dbReference>
<keyword evidence="6" id="KW-1185">Reference proteome</keyword>
<dbReference type="SUPFAM" id="SSF46894">
    <property type="entry name" value="C-terminal effector domain of the bipartite response regulators"/>
    <property type="match status" value="1"/>
</dbReference>
<dbReference type="KEGG" id="hadh:FRZ61_16680"/>
<dbReference type="PROSITE" id="PS50043">
    <property type="entry name" value="HTH_LUXR_2"/>
    <property type="match status" value="1"/>
</dbReference>
<evidence type="ECO:0000256" key="2">
    <source>
        <dbReference type="ARBA" id="ARBA00023125"/>
    </source>
</evidence>
<evidence type="ECO:0000256" key="3">
    <source>
        <dbReference type="ARBA" id="ARBA00023163"/>
    </source>
</evidence>
<dbReference type="InterPro" id="IPR036388">
    <property type="entry name" value="WH-like_DNA-bd_sf"/>
</dbReference>
<reference evidence="5 6" key="1">
    <citation type="submission" date="2019-08" db="EMBL/GenBank/DDBJ databases">
        <title>Hyperibacter terrae gen. nov., sp. nov. and Hyperibacter viscosus sp. nov., two new members in the family Rhodospirillaceae isolated from the rhizosphere of Hypericum perforatum.</title>
        <authorList>
            <person name="Noviana Z."/>
        </authorList>
    </citation>
    <scope>NUCLEOTIDE SEQUENCE [LARGE SCALE GENOMIC DNA]</scope>
    <source>
        <strain evidence="5 6">R5959</strain>
    </source>
</reference>
<evidence type="ECO:0000313" key="6">
    <source>
        <dbReference type="Proteomes" id="UP000325797"/>
    </source>
</evidence>
<evidence type="ECO:0000256" key="1">
    <source>
        <dbReference type="ARBA" id="ARBA00023015"/>
    </source>
</evidence>
<dbReference type="GO" id="GO:0003677">
    <property type="term" value="F:DNA binding"/>
    <property type="evidence" value="ECO:0007669"/>
    <property type="project" value="UniProtKB-KW"/>
</dbReference>
<organism evidence="5 6">
    <name type="scientific">Hypericibacter adhaerens</name>
    <dbReference type="NCBI Taxonomy" id="2602016"/>
    <lineage>
        <taxon>Bacteria</taxon>
        <taxon>Pseudomonadati</taxon>
        <taxon>Pseudomonadota</taxon>
        <taxon>Alphaproteobacteria</taxon>
        <taxon>Rhodospirillales</taxon>
        <taxon>Dongiaceae</taxon>
        <taxon>Hypericibacter</taxon>
    </lineage>
</organism>
<dbReference type="SUPFAM" id="SSF75516">
    <property type="entry name" value="Pheromone-binding domain of LuxR-like quorum-sensing transcription factors"/>
    <property type="match status" value="1"/>
</dbReference>
<evidence type="ECO:0000313" key="5">
    <source>
        <dbReference type="EMBL" id="QEX21739.1"/>
    </source>
</evidence>
<dbReference type="InterPro" id="IPR036693">
    <property type="entry name" value="TF_LuxR_autoind-bd_dom_sf"/>
</dbReference>
<accession>A0A5J6MWA0</accession>
<dbReference type="PRINTS" id="PR00038">
    <property type="entry name" value="HTHLUXR"/>
</dbReference>
<dbReference type="PANTHER" id="PTHR44688">
    <property type="entry name" value="DNA-BINDING TRANSCRIPTIONAL ACTIVATOR DEVR_DOSR"/>
    <property type="match status" value="1"/>
</dbReference>